<accession>A0A841RNB3</accession>
<evidence type="ECO:0000313" key="7">
    <source>
        <dbReference type="EMBL" id="MBB6513357.1"/>
    </source>
</evidence>
<dbReference type="Pfam" id="PF13365">
    <property type="entry name" value="Trypsin_2"/>
    <property type="match status" value="1"/>
</dbReference>
<evidence type="ECO:0000256" key="4">
    <source>
        <dbReference type="ARBA" id="ARBA00022825"/>
    </source>
</evidence>
<keyword evidence="2 7" id="KW-0645">Protease</keyword>
<dbReference type="Pfam" id="PF13180">
    <property type="entry name" value="PDZ_2"/>
    <property type="match status" value="1"/>
</dbReference>
<keyword evidence="3 7" id="KW-0378">Hydrolase</keyword>
<evidence type="ECO:0000256" key="3">
    <source>
        <dbReference type="ARBA" id="ARBA00022801"/>
    </source>
</evidence>
<gene>
    <name evidence="7" type="ORF">GGQ92_002165</name>
</gene>
<dbReference type="SMART" id="SM00228">
    <property type="entry name" value="PDZ"/>
    <property type="match status" value="1"/>
</dbReference>
<keyword evidence="8" id="KW-1185">Reference proteome</keyword>
<dbReference type="InterPro" id="IPR001940">
    <property type="entry name" value="Peptidase_S1C"/>
</dbReference>
<evidence type="ECO:0000313" key="8">
    <source>
        <dbReference type="Proteomes" id="UP000572212"/>
    </source>
</evidence>
<dbReference type="GO" id="GO:0004252">
    <property type="term" value="F:serine-type endopeptidase activity"/>
    <property type="evidence" value="ECO:0007669"/>
    <property type="project" value="InterPro"/>
</dbReference>
<keyword evidence="5" id="KW-0472">Membrane</keyword>
<dbReference type="EMBL" id="JACHON010000011">
    <property type="protein sequence ID" value="MBB6513357.1"/>
    <property type="molecule type" value="Genomic_DNA"/>
</dbReference>
<dbReference type="Proteomes" id="UP000572212">
    <property type="component" value="Unassembled WGS sequence"/>
</dbReference>
<comment type="caution">
    <text evidence="7">The sequence shown here is derived from an EMBL/GenBank/DDBJ whole genome shotgun (WGS) entry which is preliminary data.</text>
</comment>
<keyword evidence="4" id="KW-0720">Serine protease</keyword>
<feature type="transmembrane region" description="Helical" evidence="5">
    <location>
        <begin position="20"/>
        <end position="41"/>
    </location>
</feature>
<evidence type="ECO:0000256" key="2">
    <source>
        <dbReference type="ARBA" id="ARBA00022670"/>
    </source>
</evidence>
<dbReference type="InterPro" id="IPR051201">
    <property type="entry name" value="Chloro_Bact_Ser_Proteases"/>
</dbReference>
<proteinExistence type="inferred from homology"/>
<dbReference type="Gene3D" id="2.40.10.10">
    <property type="entry name" value="Trypsin-like serine proteases"/>
    <property type="match status" value="2"/>
</dbReference>
<dbReference type="PANTHER" id="PTHR43343:SF3">
    <property type="entry name" value="PROTEASE DO-LIKE 8, CHLOROPLASTIC"/>
    <property type="match status" value="1"/>
</dbReference>
<dbReference type="PANTHER" id="PTHR43343">
    <property type="entry name" value="PEPTIDASE S12"/>
    <property type="match status" value="1"/>
</dbReference>
<dbReference type="PRINTS" id="PR00834">
    <property type="entry name" value="PROTEASES2C"/>
</dbReference>
<organism evidence="7 8">
    <name type="scientific">Gracilibacillus halotolerans</name>
    <dbReference type="NCBI Taxonomy" id="74386"/>
    <lineage>
        <taxon>Bacteria</taxon>
        <taxon>Bacillati</taxon>
        <taxon>Bacillota</taxon>
        <taxon>Bacilli</taxon>
        <taxon>Bacillales</taxon>
        <taxon>Bacillaceae</taxon>
        <taxon>Gracilibacillus</taxon>
    </lineage>
</organism>
<dbReference type="EC" id="3.4.21.107" evidence="7"/>
<name>A0A841RNB3_9BACI</name>
<reference evidence="7 8" key="1">
    <citation type="submission" date="2020-08" db="EMBL/GenBank/DDBJ databases">
        <title>Genomic Encyclopedia of Type Strains, Phase IV (KMG-IV): sequencing the most valuable type-strain genomes for metagenomic binning, comparative biology and taxonomic classification.</title>
        <authorList>
            <person name="Goeker M."/>
        </authorList>
    </citation>
    <scope>NUCLEOTIDE SEQUENCE [LARGE SCALE GENOMIC DNA]</scope>
    <source>
        <strain evidence="7 8">DSM 11805</strain>
    </source>
</reference>
<dbReference type="RefSeq" id="WP_184248393.1">
    <property type="nucleotide sequence ID" value="NZ_BAAACU010000012.1"/>
</dbReference>
<feature type="domain" description="PDZ" evidence="6">
    <location>
        <begin position="279"/>
        <end position="395"/>
    </location>
</feature>
<dbReference type="SUPFAM" id="SSF50494">
    <property type="entry name" value="Trypsin-like serine proteases"/>
    <property type="match status" value="1"/>
</dbReference>
<dbReference type="InterPro" id="IPR009003">
    <property type="entry name" value="Peptidase_S1_PA"/>
</dbReference>
<dbReference type="InterPro" id="IPR036034">
    <property type="entry name" value="PDZ_sf"/>
</dbReference>
<protein>
    <submittedName>
        <fullName evidence="7">Serine protease Do</fullName>
        <ecNumber evidence="7">3.4.21.107</ecNumber>
    </submittedName>
</protein>
<evidence type="ECO:0000259" key="6">
    <source>
        <dbReference type="SMART" id="SM00228"/>
    </source>
</evidence>
<evidence type="ECO:0000256" key="1">
    <source>
        <dbReference type="ARBA" id="ARBA00010541"/>
    </source>
</evidence>
<dbReference type="InterPro" id="IPR043504">
    <property type="entry name" value="Peptidase_S1_PA_chymotrypsin"/>
</dbReference>
<dbReference type="SUPFAM" id="SSF50156">
    <property type="entry name" value="PDZ domain-like"/>
    <property type="match status" value="1"/>
</dbReference>
<dbReference type="AlphaFoldDB" id="A0A841RNB3"/>
<dbReference type="GO" id="GO:0006508">
    <property type="term" value="P:proteolysis"/>
    <property type="evidence" value="ECO:0007669"/>
    <property type="project" value="UniProtKB-KW"/>
</dbReference>
<keyword evidence="5" id="KW-0812">Transmembrane</keyword>
<evidence type="ECO:0000256" key="5">
    <source>
        <dbReference type="SAM" id="Phobius"/>
    </source>
</evidence>
<keyword evidence="5" id="KW-1133">Transmembrane helix</keyword>
<comment type="similarity">
    <text evidence="1">Belongs to the peptidase S1C family.</text>
</comment>
<sequence>MGYYDDHYRSRKKKSYSWMYPFIFGILAGAFLFAFLLPTLVKNEWLPYEVIVGSKEPTAVHQHDGKTTNNGGLSTTNMNVDISTRVTEIVGETSPAVVGVITIANGRTFLFQEESAVGGSGSGVIYKIDGDKAYIVTNHHVIQGADALEIVLSDDTRVEATLLGSDLYTDLAVIEMDSQYVDFAIEIGNSDNVHVGEPVIAIGNPLGMYLSGSVTQGIVSGKQRAIPQDFNGDGIADWQAEVIQTDAAINPGNSGGALINMEGKLIGINSMKIAESAVEGIGFSIPVDDAVPIIEELEATGYVTRPFLGIEAYSLDDIPSSEWRSTLNLPRDVDGGIYIRSIEGLSPADTGGLEPYDVITHLDGQPIYNIIDLRKHLYSEKEVEDTLQITYYRDGEKLETTVELTSLEY</sequence>
<dbReference type="InterPro" id="IPR001478">
    <property type="entry name" value="PDZ"/>
</dbReference>
<dbReference type="Gene3D" id="2.30.42.10">
    <property type="match status" value="1"/>
</dbReference>